<feature type="compositionally biased region" description="Basic and acidic residues" evidence="1">
    <location>
        <begin position="45"/>
        <end position="54"/>
    </location>
</feature>
<gene>
    <name evidence="2" type="ORF">GLOINDRAFT_20044</name>
</gene>
<dbReference type="AlphaFoldDB" id="U9UHA2"/>
<dbReference type="EMBL" id="KI278654">
    <property type="protein sequence ID" value="ESA19027.1"/>
    <property type="molecule type" value="Genomic_DNA"/>
</dbReference>
<evidence type="ECO:0000313" key="2">
    <source>
        <dbReference type="EMBL" id="ESA19027.1"/>
    </source>
</evidence>
<protein>
    <submittedName>
        <fullName evidence="2">Uncharacterized protein</fullName>
    </submittedName>
</protein>
<accession>U9UHA2</accession>
<feature type="region of interest" description="Disordered" evidence="1">
    <location>
        <begin position="1"/>
        <end position="54"/>
    </location>
</feature>
<feature type="compositionally biased region" description="Polar residues" evidence="1">
    <location>
        <begin position="9"/>
        <end position="38"/>
    </location>
</feature>
<reference evidence="2" key="1">
    <citation type="submission" date="2013-07" db="EMBL/GenBank/DDBJ databases">
        <title>The genome of an arbuscular mycorrhizal fungus provides insights into the evolution of the oldest plant symbiosis.</title>
        <authorList>
            <consortium name="DOE Joint Genome Institute"/>
            <person name="Tisserant E."/>
            <person name="Malbreil M."/>
            <person name="Kuo A."/>
            <person name="Kohler A."/>
            <person name="Symeonidi A."/>
            <person name="Balestrini R."/>
            <person name="Charron P."/>
            <person name="Duensing N."/>
            <person name="Frei-dit-Frey N."/>
            <person name="Gianinazzi-Pearson V."/>
            <person name="Gilbert B."/>
            <person name="Handa Y."/>
            <person name="Hijri M."/>
            <person name="Kaul R."/>
            <person name="Kawaguchi M."/>
            <person name="Krajinski F."/>
            <person name="Lammers P."/>
            <person name="Lapierre D."/>
            <person name="Masclaux F.G."/>
            <person name="Murat C."/>
            <person name="Morin E."/>
            <person name="Ndikumana S."/>
            <person name="Pagni M."/>
            <person name="Petitpierre D."/>
            <person name="Requena N."/>
            <person name="Rosikiewicz P."/>
            <person name="Riley R."/>
            <person name="Saito K."/>
            <person name="San Clemente H."/>
            <person name="Shapiro H."/>
            <person name="van Tuinen D."/>
            <person name="Becard G."/>
            <person name="Bonfante P."/>
            <person name="Paszkowski U."/>
            <person name="Shachar-Hill Y."/>
            <person name="Young J.P."/>
            <person name="Sanders I.R."/>
            <person name="Henrissat B."/>
            <person name="Rensing S.A."/>
            <person name="Grigoriev I.V."/>
            <person name="Corradi N."/>
            <person name="Roux C."/>
            <person name="Martin F."/>
        </authorList>
    </citation>
    <scope>NUCLEOTIDE SEQUENCE</scope>
    <source>
        <strain evidence="2">DAOM 197198</strain>
    </source>
</reference>
<dbReference type="HOGENOM" id="CLU_3051478_0_0_1"/>
<organism evidence="2">
    <name type="scientific">Rhizophagus irregularis (strain DAOM 181602 / DAOM 197198 / MUCL 43194)</name>
    <name type="common">Arbuscular mycorrhizal fungus</name>
    <name type="synonym">Glomus intraradices</name>
    <dbReference type="NCBI Taxonomy" id="747089"/>
    <lineage>
        <taxon>Eukaryota</taxon>
        <taxon>Fungi</taxon>
        <taxon>Fungi incertae sedis</taxon>
        <taxon>Mucoromycota</taxon>
        <taxon>Glomeromycotina</taxon>
        <taxon>Glomeromycetes</taxon>
        <taxon>Glomerales</taxon>
        <taxon>Glomeraceae</taxon>
        <taxon>Rhizophagus</taxon>
    </lineage>
</organism>
<proteinExistence type="predicted"/>
<name>U9UHA2_RHIID</name>
<sequence>MKGLKTPVLESTDSPTQRTKSHGNIVNKTQRTSGNQQISKNSKKTKSEKPKKQD</sequence>
<evidence type="ECO:0000256" key="1">
    <source>
        <dbReference type="SAM" id="MobiDB-lite"/>
    </source>
</evidence>